<dbReference type="InParanoid" id="B3RTV0"/>
<evidence type="ECO:0000259" key="1">
    <source>
        <dbReference type="Pfam" id="PF01323"/>
    </source>
</evidence>
<dbReference type="GO" id="GO:0004602">
    <property type="term" value="F:glutathione peroxidase activity"/>
    <property type="evidence" value="ECO:0000318"/>
    <property type="project" value="GO_Central"/>
</dbReference>
<feature type="domain" description="DSBA-like thioredoxin" evidence="1">
    <location>
        <begin position="5"/>
        <end position="190"/>
    </location>
</feature>
<dbReference type="GO" id="GO:0006749">
    <property type="term" value="P:glutathione metabolic process"/>
    <property type="evidence" value="ECO:0000318"/>
    <property type="project" value="GO_Central"/>
</dbReference>
<dbReference type="InterPro" id="IPR051924">
    <property type="entry name" value="GST_Kappa/NadH"/>
</dbReference>
<dbReference type="RefSeq" id="XP_002112232.1">
    <property type="nucleotide sequence ID" value="XM_002112196.1"/>
</dbReference>
<dbReference type="CTD" id="6752936"/>
<dbReference type="eggNOG" id="ENOG502RG41">
    <property type="taxonomic scope" value="Eukaryota"/>
</dbReference>
<dbReference type="OrthoDB" id="4664297at2759"/>
<dbReference type="GeneID" id="6752936"/>
<dbReference type="Pfam" id="PF01323">
    <property type="entry name" value="DSBA"/>
    <property type="match status" value="2"/>
</dbReference>
<dbReference type="PANTHER" id="PTHR42943">
    <property type="entry name" value="GLUTATHIONE S-TRANSFERASE KAPPA"/>
    <property type="match status" value="1"/>
</dbReference>
<dbReference type="EMBL" id="DS985244">
    <property type="protein sequence ID" value="EDV26199.1"/>
    <property type="molecule type" value="Genomic_DNA"/>
</dbReference>
<dbReference type="Gene3D" id="3.40.30.10">
    <property type="entry name" value="Glutaredoxin"/>
    <property type="match status" value="2"/>
</dbReference>
<gene>
    <name evidence="2" type="ORF">TRIADDRAFT_56056</name>
</gene>
<keyword evidence="3" id="KW-1185">Reference proteome</keyword>
<dbReference type="FunCoup" id="B3RTV0">
    <property type="interactions" value="891"/>
</dbReference>
<protein>
    <recommendedName>
        <fullName evidence="1">DSBA-like thioredoxin domain-containing protein</fullName>
    </recommendedName>
</protein>
<dbReference type="GO" id="GO:0005739">
    <property type="term" value="C:mitochondrion"/>
    <property type="evidence" value="ECO:0000318"/>
    <property type="project" value="GO_Central"/>
</dbReference>
<dbReference type="InterPro" id="IPR036249">
    <property type="entry name" value="Thioredoxin-like_sf"/>
</dbReference>
<feature type="domain" description="DSBA-like thioredoxin" evidence="1">
    <location>
        <begin position="214"/>
        <end position="405"/>
    </location>
</feature>
<dbReference type="InterPro" id="IPR001853">
    <property type="entry name" value="DSBA-like_thioredoxin_dom"/>
</dbReference>
<dbReference type="KEGG" id="tad:TRIADDRAFT_56056"/>
<dbReference type="AlphaFoldDB" id="B3RTV0"/>
<organism evidence="2 3">
    <name type="scientific">Trichoplax adhaerens</name>
    <name type="common">Trichoplax reptans</name>
    <dbReference type="NCBI Taxonomy" id="10228"/>
    <lineage>
        <taxon>Eukaryota</taxon>
        <taxon>Metazoa</taxon>
        <taxon>Placozoa</taxon>
        <taxon>Uniplacotomia</taxon>
        <taxon>Trichoplacea</taxon>
        <taxon>Trichoplacidae</taxon>
        <taxon>Trichoplax</taxon>
    </lineage>
</organism>
<dbReference type="Proteomes" id="UP000009022">
    <property type="component" value="Unassembled WGS sequence"/>
</dbReference>
<dbReference type="GO" id="GO:0005777">
    <property type="term" value="C:peroxisome"/>
    <property type="evidence" value="ECO:0000318"/>
    <property type="project" value="GO_Central"/>
</dbReference>
<sequence length="412" mass="46603">MSRLIEFYYDVACPFSYLSSYAIRPLLRNKEVKVLWKPITIALREAKGSPNIHMLIDLQITAKRLQIPAHLEAKNNNLERSHNAQRLLASIDDNTIRQQLSVALYQQYWERNSDILESESLESVVKELGLSVNVKEQIDKGESQLQSFNEEASERGVYRLPRHVIPSICFYVSGKLFRGVDRLHFVERAIGNKSARELRLATPDSAAASRDAKLTFYFDFSSYWSYIASIRLPNFVKELSPINVEVEYVPVVIGGIFKTLGNPIVPIQAIKPAIVKATMADIYDHLDYLGNGSFKFNASFPMPTITPLRATIVNNSSELRSRIFKAAWEENRNIGDDKVVAEIIEESGLSSSKILTEVKSDQVRNQLRHNTTRALENGAFGVPTFQLNDGPIIFGQDRLNVLADMICGWNYS</sequence>
<dbReference type="PhylomeDB" id="B3RTV0"/>
<dbReference type="OMA" id="FYWADKF"/>
<proteinExistence type="predicted"/>
<reference evidence="2 3" key="1">
    <citation type="journal article" date="2008" name="Nature">
        <title>The Trichoplax genome and the nature of placozoans.</title>
        <authorList>
            <person name="Srivastava M."/>
            <person name="Begovic E."/>
            <person name="Chapman J."/>
            <person name="Putnam N.H."/>
            <person name="Hellsten U."/>
            <person name="Kawashima T."/>
            <person name="Kuo A."/>
            <person name="Mitros T."/>
            <person name="Salamov A."/>
            <person name="Carpenter M.L."/>
            <person name="Signorovitch A.Y."/>
            <person name="Moreno M.A."/>
            <person name="Kamm K."/>
            <person name="Grimwood J."/>
            <person name="Schmutz J."/>
            <person name="Shapiro H."/>
            <person name="Grigoriev I.V."/>
            <person name="Buss L.W."/>
            <person name="Schierwater B."/>
            <person name="Dellaporta S.L."/>
            <person name="Rokhsar D.S."/>
        </authorList>
    </citation>
    <scope>NUCLEOTIDE SEQUENCE [LARGE SCALE GENOMIC DNA]</scope>
    <source>
        <strain evidence="2 3">Grell-BS-1999</strain>
    </source>
</reference>
<evidence type="ECO:0000313" key="3">
    <source>
        <dbReference type="Proteomes" id="UP000009022"/>
    </source>
</evidence>
<evidence type="ECO:0000313" key="2">
    <source>
        <dbReference type="EMBL" id="EDV26199.1"/>
    </source>
</evidence>
<dbReference type="SUPFAM" id="SSF52833">
    <property type="entry name" value="Thioredoxin-like"/>
    <property type="match status" value="2"/>
</dbReference>
<dbReference type="PANTHER" id="PTHR42943:SF4">
    <property type="entry name" value="C2H2-TYPE DOMAIN-CONTAINING PROTEIN"/>
    <property type="match status" value="1"/>
</dbReference>
<dbReference type="HOGENOM" id="CLU_647619_0_0_1"/>
<name>B3RTV0_TRIAD</name>
<dbReference type="GO" id="GO:0004364">
    <property type="term" value="F:glutathione transferase activity"/>
    <property type="evidence" value="ECO:0000318"/>
    <property type="project" value="GO_Central"/>
</dbReference>
<accession>B3RTV0</accession>